<dbReference type="Gene3D" id="2.60.120.10">
    <property type="entry name" value="Jelly Rolls"/>
    <property type="match status" value="1"/>
</dbReference>
<evidence type="ECO:0000313" key="2">
    <source>
        <dbReference type="EMBL" id="KIW01729.1"/>
    </source>
</evidence>
<dbReference type="OrthoDB" id="2096797at2759"/>
<reference evidence="2 3" key="1">
    <citation type="submission" date="2015-01" db="EMBL/GenBank/DDBJ databases">
        <title>The Genome Sequence of Ochroconis gallopava CBS43764.</title>
        <authorList>
            <consortium name="The Broad Institute Genomics Platform"/>
            <person name="Cuomo C."/>
            <person name="de Hoog S."/>
            <person name="Gorbushina A."/>
            <person name="Stielow B."/>
            <person name="Teixiera M."/>
            <person name="Abouelleil A."/>
            <person name="Chapman S.B."/>
            <person name="Priest M."/>
            <person name="Young S.K."/>
            <person name="Wortman J."/>
            <person name="Nusbaum C."/>
            <person name="Birren B."/>
        </authorList>
    </citation>
    <scope>NUCLEOTIDE SEQUENCE [LARGE SCALE GENOMIC DNA]</scope>
    <source>
        <strain evidence="2 3">CBS 43764</strain>
    </source>
</reference>
<dbReference type="AlphaFoldDB" id="A0A0D2AR98"/>
<keyword evidence="3" id="KW-1185">Reference proteome</keyword>
<dbReference type="PANTHER" id="PTHR43698">
    <property type="entry name" value="RIBD C-TERMINAL DOMAIN CONTAINING PROTEIN"/>
    <property type="match status" value="1"/>
</dbReference>
<dbReference type="EMBL" id="KN847553">
    <property type="protein sequence ID" value="KIW01729.1"/>
    <property type="molecule type" value="Genomic_DNA"/>
</dbReference>
<name>A0A0D2AR98_9PEZI</name>
<dbReference type="InterPro" id="IPR013096">
    <property type="entry name" value="Cupin_2"/>
</dbReference>
<accession>A0A0D2AR98</accession>
<feature type="domain" description="Cupin type-2" evidence="1">
    <location>
        <begin position="48"/>
        <end position="106"/>
    </location>
</feature>
<proteinExistence type="predicted"/>
<dbReference type="Pfam" id="PF07883">
    <property type="entry name" value="Cupin_2"/>
    <property type="match status" value="1"/>
</dbReference>
<dbReference type="CDD" id="cd02233">
    <property type="entry name" value="cupin_HNL-like"/>
    <property type="match status" value="1"/>
</dbReference>
<evidence type="ECO:0000259" key="1">
    <source>
        <dbReference type="Pfam" id="PF07883"/>
    </source>
</evidence>
<dbReference type="PANTHER" id="PTHR43698:SF1">
    <property type="entry name" value="BLL4564 PROTEIN"/>
    <property type="match status" value="1"/>
</dbReference>
<protein>
    <recommendedName>
        <fullName evidence="1">Cupin type-2 domain-containing protein</fullName>
    </recommendedName>
</protein>
<dbReference type="InterPro" id="IPR014710">
    <property type="entry name" value="RmlC-like_jellyroll"/>
</dbReference>
<dbReference type="InterPro" id="IPR047263">
    <property type="entry name" value="HNL-like_cupin"/>
</dbReference>
<dbReference type="SUPFAM" id="SSF51182">
    <property type="entry name" value="RmlC-like cupins"/>
    <property type="match status" value="1"/>
</dbReference>
<dbReference type="VEuPathDB" id="FungiDB:PV09_06906"/>
<dbReference type="STRING" id="253628.A0A0D2AR98"/>
<evidence type="ECO:0000313" key="3">
    <source>
        <dbReference type="Proteomes" id="UP000053259"/>
    </source>
</evidence>
<dbReference type="GeneID" id="27314879"/>
<dbReference type="InterPro" id="IPR011051">
    <property type="entry name" value="RmlC_Cupin_sf"/>
</dbReference>
<dbReference type="InParanoid" id="A0A0D2AR98"/>
<dbReference type="HOGENOM" id="CLU_072993_3_0_1"/>
<gene>
    <name evidence="2" type="ORF">PV09_06906</name>
</gene>
<dbReference type="RefSeq" id="XP_016211598.1">
    <property type="nucleotide sequence ID" value="XM_016360612.1"/>
</dbReference>
<sequence>MPQMHFAHSARSGAPSIHGNTALPNSFSGNNVFIDPVIRTEEMSVVNVNFAPCARTHWHTHEGGQLLTVLAGSGWICDQAKEPVKLSVGDVVWCPPGTTHWHGADDGSYMVHQAVSFGGVQWHDAVGDEEYSKKKSV</sequence>
<dbReference type="Proteomes" id="UP000053259">
    <property type="component" value="Unassembled WGS sequence"/>
</dbReference>
<organism evidence="2 3">
    <name type="scientific">Verruconis gallopava</name>
    <dbReference type="NCBI Taxonomy" id="253628"/>
    <lineage>
        <taxon>Eukaryota</taxon>
        <taxon>Fungi</taxon>
        <taxon>Dikarya</taxon>
        <taxon>Ascomycota</taxon>
        <taxon>Pezizomycotina</taxon>
        <taxon>Dothideomycetes</taxon>
        <taxon>Pleosporomycetidae</taxon>
        <taxon>Venturiales</taxon>
        <taxon>Sympoventuriaceae</taxon>
        <taxon>Verruconis</taxon>
    </lineage>
</organism>